<sequence>MVHIFQTILFEPIFNAFVALYNVIPDAGAVIFIITVIIKLILYPLTSSSIKAQKSLSELQPKLDALKKKFKKEEQQQLAQATMKLYKEHKVNPLGSCLPLIIQLPVFLALYWVLRDVLANKKFELLYGFVSHPGSINPISLGFFNLGDPNVFLALLAGVTQYFQAKMFSKRRAPKTAGDGAQDENMMSMMNKQMLYFMPVMTVFIGLQLPGGLSLYWFLSTLFTLLQQLIVFRKKDTPTDASIVEGTLVE</sequence>
<evidence type="ECO:0000256" key="3">
    <source>
        <dbReference type="ARBA" id="ARBA00022475"/>
    </source>
</evidence>
<dbReference type="Proteomes" id="UP000229362">
    <property type="component" value="Unassembled WGS sequence"/>
</dbReference>
<keyword evidence="6 10" id="KW-1133">Transmembrane helix</keyword>
<dbReference type="GO" id="GO:0051205">
    <property type="term" value="P:protein insertion into membrane"/>
    <property type="evidence" value="ECO:0007669"/>
    <property type="project" value="TreeGrafter"/>
</dbReference>
<evidence type="ECO:0000256" key="8">
    <source>
        <dbReference type="ARBA" id="ARBA00023186"/>
    </source>
</evidence>
<feature type="transmembrane region" description="Helical" evidence="10">
    <location>
        <begin position="27"/>
        <end position="45"/>
    </location>
</feature>
<evidence type="ECO:0000313" key="12">
    <source>
        <dbReference type="EMBL" id="PIT86341.1"/>
    </source>
</evidence>
<evidence type="ECO:0000256" key="4">
    <source>
        <dbReference type="ARBA" id="ARBA00022692"/>
    </source>
</evidence>
<keyword evidence="3" id="KW-1003">Cell membrane</keyword>
<proteinExistence type="inferred from homology"/>
<keyword evidence="7 10" id="KW-0472">Membrane</keyword>
<dbReference type="EMBL" id="PFBZ01000159">
    <property type="protein sequence ID" value="PIT86341.1"/>
    <property type="molecule type" value="Genomic_DNA"/>
</dbReference>
<dbReference type="Pfam" id="PF02096">
    <property type="entry name" value="60KD_IMP"/>
    <property type="match status" value="1"/>
</dbReference>
<dbReference type="GO" id="GO:0032977">
    <property type="term" value="F:membrane insertase activity"/>
    <property type="evidence" value="ECO:0007669"/>
    <property type="project" value="InterPro"/>
</dbReference>
<evidence type="ECO:0000256" key="6">
    <source>
        <dbReference type="ARBA" id="ARBA00022989"/>
    </source>
</evidence>
<evidence type="ECO:0000256" key="9">
    <source>
        <dbReference type="RuleBase" id="RU003945"/>
    </source>
</evidence>
<accession>A0A2M6W0P0</accession>
<dbReference type="AlphaFoldDB" id="A0A2M6W0P0"/>
<feature type="domain" description="Membrane insertase YidC/Oxa/ALB C-terminal" evidence="11">
    <location>
        <begin position="28"/>
        <end position="231"/>
    </location>
</feature>
<dbReference type="PANTHER" id="PTHR12428:SF65">
    <property type="entry name" value="CYTOCHROME C OXIDASE ASSEMBLY PROTEIN COX18, MITOCHONDRIAL"/>
    <property type="match status" value="1"/>
</dbReference>
<comment type="subcellular location">
    <subcellularLocation>
        <location evidence="1">Cell membrane</location>
        <topology evidence="1">Multi-pass membrane protein</topology>
    </subcellularLocation>
    <subcellularLocation>
        <location evidence="9">Membrane</location>
        <topology evidence="9">Multi-pass membrane protein</topology>
    </subcellularLocation>
</comment>
<evidence type="ECO:0000256" key="10">
    <source>
        <dbReference type="SAM" id="Phobius"/>
    </source>
</evidence>
<dbReference type="GO" id="GO:0005886">
    <property type="term" value="C:plasma membrane"/>
    <property type="evidence" value="ECO:0007669"/>
    <property type="project" value="UniProtKB-SubCell"/>
</dbReference>
<keyword evidence="5" id="KW-0653">Protein transport</keyword>
<dbReference type="InterPro" id="IPR047196">
    <property type="entry name" value="YidC_ALB_C"/>
</dbReference>
<protein>
    <recommendedName>
        <fullName evidence="11">Membrane insertase YidC/Oxa/ALB C-terminal domain-containing protein</fullName>
    </recommendedName>
</protein>
<evidence type="ECO:0000256" key="5">
    <source>
        <dbReference type="ARBA" id="ARBA00022927"/>
    </source>
</evidence>
<reference evidence="13" key="1">
    <citation type="submission" date="2017-09" db="EMBL/GenBank/DDBJ databases">
        <title>Depth-based differentiation of microbial function through sediment-hosted aquifers and enrichment of novel symbionts in the deep terrestrial subsurface.</title>
        <authorList>
            <person name="Probst A.J."/>
            <person name="Ladd B."/>
            <person name="Jarett J.K."/>
            <person name="Geller-Mcgrath D.E."/>
            <person name="Sieber C.M.K."/>
            <person name="Emerson J.B."/>
            <person name="Anantharaman K."/>
            <person name="Thomas B.C."/>
            <person name="Malmstrom R."/>
            <person name="Stieglmeier M."/>
            <person name="Klingl A."/>
            <person name="Woyke T."/>
            <person name="Ryan C.M."/>
            <person name="Banfield J.F."/>
        </authorList>
    </citation>
    <scope>NUCLEOTIDE SEQUENCE [LARGE SCALE GENOMIC DNA]</scope>
</reference>
<evidence type="ECO:0000256" key="1">
    <source>
        <dbReference type="ARBA" id="ARBA00004651"/>
    </source>
</evidence>
<dbReference type="NCBIfam" id="TIGR03592">
    <property type="entry name" value="yidC_oxa1_cterm"/>
    <property type="match status" value="1"/>
</dbReference>
<feature type="transmembrane region" description="Helical" evidence="10">
    <location>
        <begin position="139"/>
        <end position="163"/>
    </location>
</feature>
<comment type="similarity">
    <text evidence="9">Belongs to the OXA1/ALB3/YidC family.</text>
</comment>
<keyword evidence="4 9" id="KW-0812">Transmembrane</keyword>
<dbReference type="PANTHER" id="PTHR12428">
    <property type="entry name" value="OXA1"/>
    <property type="match status" value="1"/>
</dbReference>
<name>A0A2M6W0P0_9BACT</name>
<organism evidence="12 13">
    <name type="scientific">Candidatus Magasanikbacteria bacterium CG10_big_fil_rev_8_21_14_0_10_43_6</name>
    <dbReference type="NCBI Taxonomy" id="1974650"/>
    <lineage>
        <taxon>Bacteria</taxon>
        <taxon>Candidatus Magasanikiibacteriota</taxon>
    </lineage>
</organism>
<dbReference type="GO" id="GO:0015031">
    <property type="term" value="P:protein transport"/>
    <property type="evidence" value="ECO:0007669"/>
    <property type="project" value="UniProtKB-KW"/>
</dbReference>
<dbReference type="InterPro" id="IPR001708">
    <property type="entry name" value="YidC/ALB3/OXA1/COX18"/>
</dbReference>
<keyword evidence="2" id="KW-0813">Transport</keyword>
<evidence type="ECO:0000256" key="7">
    <source>
        <dbReference type="ARBA" id="ARBA00023136"/>
    </source>
</evidence>
<evidence type="ECO:0000313" key="13">
    <source>
        <dbReference type="Proteomes" id="UP000229362"/>
    </source>
</evidence>
<evidence type="ECO:0000256" key="2">
    <source>
        <dbReference type="ARBA" id="ARBA00022448"/>
    </source>
</evidence>
<keyword evidence="8" id="KW-0143">Chaperone</keyword>
<gene>
    <name evidence="12" type="ORF">COU33_03730</name>
</gene>
<evidence type="ECO:0000259" key="11">
    <source>
        <dbReference type="Pfam" id="PF02096"/>
    </source>
</evidence>
<dbReference type="InterPro" id="IPR028055">
    <property type="entry name" value="YidC/Oxa/ALB_C"/>
</dbReference>
<dbReference type="CDD" id="cd20070">
    <property type="entry name" value="5TM_YidC_Alb3"/>
    <property type="match status" value="1"/>
</dbReference>
<feature type="transmembrane region" description="Helical" evidence="10">
    <location>
        <begin position="195"/>
        <end position="219"/>
    </location>
</feature>
<feature type="transmembrane region" description="Helical" evidence="10">
    <location>
        <begin position="93"/>
        <end position="114"/>
    </location>
</feature>
<comment type="caution">
    <text evidence="12">The sequence shown here is derived from an EMBL/GenBank/DDBJ whole genome shotgun (WGS) entry which is preliminary data.</text>
</comment>